<sequence length="111" mass="12581">HQAFVIARLRSHGDTPTLPRYRCVAAFHHQHCLEHLPIKATRRFITLVQQRDNAEIISSELRAMQGLYGRWGEEPKMPRTPAPCVGFLLAFAWSIDPNPAEAPYTSGVSFQ</sequence>
<reference evidence="1" key="1">
    <citation type="submission" date="2021-03" db="EMBL/GenBank/DDBJ databases">
        <authorList>
            <consortium name="DOE Joint Genome Institute"/>
            <person name="Ahrendt S."/>
            <person name="Looney B.P."/>
            <person name="Miyauchi S."/>
            <person name="Morin E."/>
            <person name="Drula E."/>
            <person name="Courty P.E."/>
            <person name="Chicoki N."/>
            <person name="Fauchery L."/>
            <person name="Kohler A."/>
            <person name="Kuo A."/>
            <person name="Labutti K."/>
            <person name="Pangilinan J."/>
            <person name="Lipzen A."/>
            <person name="Riley R."/>
            <person name="Andreopoulos W."/>
            <person name="He G."/>
            <person name="Johnson J."/>
            <person name="Barry K.W."/>
            <person name="Grigoriev I.V."/>
            <person name="Nagy L."/>
            <person name="Hibbett D."/>
            <person name="Henrissat B."/>
            <person name="Matheny P.B."/>
            <person name="Labbe J."/>
            <person name="Martin F."/>
        </authorList>
    </citation>
    <scope>NUCLEOTIDE SEQUENCE</scope>
    <source>
        <strain evidence="1">HHB10654</strain>
    </source>
</reference>
<gene>
    <name evidence="1" type="ORF">BV25DRAFT_1780746</name>
</gene>
<proteinExistence type="predicted"/>
<evidence type="ECO:0000313" key="1">
    <source>
        <dbReference type="EMBL" id="KAI0062151.1"/>
    </source>
</evidence>
<name>A0ACB8T2B1_9AGAM</name>
<organism evidence="1 2">
    <name type="scientific">Artomyces pyxidatus</name>
    <dbReference type="NCBI Taxonomy" id="48021"/>
    <lineage>
        <taxon>Eukaryota</taxon>
        <taxon>Fungi</taxon>
        <taxon>Dikarya</taxon>
        <taxon>Basidiomycota</taxon>
        <taxon>Agaricomycotina</taxon>
        <taxon>Agaricomycetes</taxon>
        <taxon>Russulales</taxon>
        <taxon>Auriscalpiaceae</taxon>
        <taxon>Artomyces</taxon>
    </lineage>
</organism>
<comment type="caution">
    <text evidence="1">The sequence shown here is derived from an EMBL/GenBank/DDBJ whole genome shotgun (WGS) entry which is preliminary data.</text>
</comment>
<dbReference type="EMBL" id="MU277209">
    <property type="protein sequence ID" value="KAI0062151.1"/>
    <property type="molecule type" value="Genomic_DNA"/>
</dbReference>
<keyword evidence="2" id="KW-1185">Reference proteome</keyword>
<reference evidence="1" key="2">
    <citation type="journal article" date="2022" name="New Phytol.">
        <title>Evolutionary transition to the ectomycorrhizal habit in the genomes of a hyperdiverse lineage of mushroom-forming fungi.</title>
        <authorList>
            <person name="Looney B."/>
            <person name="Miyauchi S."/>
            <person name="Morin E."/>
            <person name="Drula E."/>
            <person name="Courty P.E."/>
            <person name="Kohler A."/>
            <person name="Kuo A."/>
            <person name="LaButti K."/>
            <person name="Pangilinan J."/>
            <person name="Lipzen A."/>
            <person name="Riley R."/>
            <person name="Andreopoulos W."/>
            <person name="He G."/>
            <person name="Johnson J."/>
            <person name="Nolan M."/>
            <person name="Tritt A."/>
            <person name="Barry K.W."/>
            <person name="Grigoriev I.V."/>
            <person name="Nagy L.G."/>
            <person name="Hibbett D."/>
            <person name="Henrissat B."/>
            <person name="Matheny P.B."/>
            <person name="Labbe J."/>
            <person name="Martin F.M."/>
        </authorList>
    </citation>
    <scope>NUCLEOTIDE SEQUENCE</scope>
    <source>
        <strain evidence="1">HHB10654</strain>
    </source>
</reference>
<dbReference type="Proteomes" id="UP000814140">
    <property type="component" value="Unassembled WGS sequence"/>
</dbReference>
<feature type="non-terminal residue" evidence="1">
    <location>
        <position position="111"/>
    </location>
</feature>
<evidence type="ECO:0000313" key="2">
    <source>
        <dbReference type="Proteomes" id="UP000814140"/>
    </source>
</evidence>
<protein>
    <submittedName>
        <fullName evidence="1">Uncharacterized protein</fullName>
    </submittedName>
</protein>
<feature type="non-terminal residue" evidence="1">
    <location>
        <position position="1"/>
    </location>
</feature>
<accession>A0ACB8T2B1</accession>